<dbReference type="Pfam" id="PF03479">
    <property type="entry name" value="PCC"/>
    <property type="match status" value="1"/>
</dbReference>
<dbReference type="AlphaFoldDB" id="A0A7J0HC56"/>
<dbReference type="Gene3D" id="3.30.1330.80">
    <property type="entry name" value="Hypothetical protein, similar to alpha- acetolactate decarboxylase, domain 2"/>
    <property type="match status" value="1"/>
</dbReference>
<evidence type="ECO:0000259" key="6">
    <source>
        <dbReference type="PROSITE" id="PS51742"/>
    </source>
</evidence>
<dbReference type="InterPro" id="IPR005175">
    <property type="entry name" value="PPC_dom"/>
</dbReference>
<dbReference type="GO" id="GO:0003680">
    <property type="term" value="F:minor groove of adenine-thymine-rich DNA binding"/>
    <property type="evidence" value="ECO:0007669"/>
    <property type="project" value="UniProtKB-UniRule"/>
</dbReference>
<dbReference type="Proteomes" id="UP000585474">
    <property type="component" value="Unassembled WGS sequence"/>
</dbReference>
<evidence type="ECO:0000256" key="1">
    <source>
        <dbReference type="ARBA" id="ARBA00023015"/>
    </source>
</evidence>
<protein>
    <recommendedName>
        <fullName evidence="4">AT-hook motif nuclear-localized protein</fullName>
    </recommendedName>
</protein>
<keyword evidence="8" id="KW-1185">Reference proteome</keyword>
<evidence type="ECO:0000313" key="7">
    <source>
        <dbReference type="EMBL" id="GFZ20629.1"/>
    </source>
</evidence>
<dbReference type="SUPFAM" id="SSF117856">
    <property type="entry name" value="AF0104/ALDC/Ptd012-like"/>
    <property type="match status" value="1"/>
</dbReference>
<keyword evidence="2 4" id="KW-0238">DNA-binding</keyword>
<keyword evidence="3 4" id="KW-0804">Transcription</keyword>
<evidence type="ECO:0000256" key="4">
    <source>
        <dbReference type="PIRNR" id="PIRNR016021"/>
    </source>
</evidence>
<keyword evidence="4" id="KW-0539">Nucleus</keyword>
<dbReference type="PANTHER" id="PTHR31100">
    <property type="entry name" value="AT-HOOK MOTIF NUCLEAR-LOCALIZED PROTEIN 15"/>
    <property type="match status" value="1"/>
</dbReference>
<comment type="subcellular location">
    <subcellularLocation>
        <location evidence="4">Nucleus</location>
    </subcellularLocation>
</comment>
<evidence type="ECO:0000256" key="3">
    <source>
        <dbReference type="ARBA" id="ARBA00023163"/>
    </source>
</evidence>
<reference evidence="7 8" key="1">
    <citation type="submission" date="2019-07" db="EMBL/GenBank/DDBJ databases">
        <title>De Novo Assembly of kiwifruit Actinidia rufa.</title>
        <authorList>
            <person name="Sugita-Konishi S."/>
            <person name="Sato K."/>
            <person name="Mori E."/>
            <person name="Abe Y."/>
            <person name="Kisaki G."/>
            <person name="Hamano K."/>
            <person name="Suezawa K."/>
            <person name="Otani M."/>
            <person name="Fukuda T."/>
            <person name="Manabe T."/>
            <person name="Gomi K."/>
            <person name="Tabuchi M."/>
            <person name="Akimitsu K."/>
            <person name="Kataoka I."/>
        </authorList>
    </citation>
    <scope>NUCLEOTIDE SEQUENCE [LARGE SCALE GENOMIC DNA]</scope>
    <source>
        <strain evidence="8">cv. Fuchu</strain>
    </source>
</reference>
<organism evidence="7 8">
    <name type="scientific">Actinidia rufa</name>
    <dbReference type="NCBI Taxonomy" id="165716"/>
    <lineage>
        <taxon>Eukaryota</taxon>
        <taxon>Viridiplantae</taxon>
        <taxon>Streptophyta</taxon>
        <taxon>Embryophyta</taxon>
        <taxon>Tracheophyta</taxon>
        <taxon>Spermatophyta</taxon>
        <taxon>Magnoliopsida</taxon>
        <taxon>eudicotyledons</taxon>
        <taxon>Gunneridae</taxon>
        <taxon>Pentapetalae</taxon>
        <taxon>asterids</taxon>
        <taxon>Ericales</taxon>
        <taxon>Actinidiaceae</taxon>
        <taxon>Actinidia</taxon>
    </lineage>
</organism>
<evidence type="ECO:0000313" key="8">
    <source>
        <dbReference type="Proteomes" id="UP000585474"/>
    </source>
</evidence>
<dbReference type="EMBL" id="BJWL01000028">
    <property type="protein sequence ID" value="GFZ20629.1"/>
    <property type="molecule type" value="Genomic_DNA"/>
</dbReference>
<comment type="function">
    <text evidence="4">Transcription factor that specifically binds AT-rich DNA sequences related to the nuclear matrix attachment regions (MARs).</text>
</comment>
<dbReference type="InterPro" id="IPR014476">
    <property type="entry name" value="AHL15-29"/>
</dbReference>
<comment type="caution">
    <text evidence="7">The sequence shown here is derived from an EMBL/GenBank/DDBJ whole genome shotgun (WGS) entry which is preliminary data.</text>
</comment>
<feature type="domain" description="PPC" evidence="6">
    <location>
        <begin position="73"/>
        <end position="212"/>
    </location>
</feature>
<evidence type="ECO:0000256" key="2">
    <source>
        <dbReference type="ARBA" id="ARBA00023125"/>
    </source>
</evidence>
<sequence>MADYAAQISFSHTSDDEDEDPSPHSRRRISVNSLPASAGAEIIGSSTPRKPRGRPPGSKNKPKPPVFLSGETDPSMKPAVLEIAPGADVIEAVVQFARGSHLGVSVISGSGVVSNVTLRQPASHAPSLTLHGPFNILSLTGTFLSPLASLSTSCSSFGISLAGQQGQVFGGVVGGKVTAAGTVVVVAATFKNPEFHRVSNVLEEGREDQQPKAKAKVGGGGASGGCSSMSMSTSGYGVAAPTPLNCQGAQDVMTWGSSSRPSKHY</sequence>
<dbReference type="OrthoDB" id="1911285at2759"/>
<dbReference type="PIRSF" id="PIRSF016021">
    <property type="entry name" value="ESCAROLA"/>
    <property type="match status" value="1"/>
</dbReference>
<name>A0A7J0HC56_9ERIC</name>
<dbReference type="CDD" id="cd11378">
    <property type="entry name" value="DUF296"/>
    <property type="match status" value="1"/>
</dbReference>
<evidence type="ECO:0000256" key="5">
    <source>
        <dbReference type="SAM" id="MobiDB-lite"/>
    </source>
</evidence>
<keyword evidence="1 4" id="KW-0805">Transcription regulation</keyword>
<proteinExistence type="predicted"/>
<dbReference type="GO" id="GO:0005634">
    <property type="term" value="C:nucleus"/>
    <property type="evidence" value="ECO:0007669"/>
    <property type="project" value="UniProtKB-SubCell"/>
</dbReference>
<dbReference type="PANTHER" id="PTHR31100:SF63">
    <property type="entry name" value="AT-HOOK MOTIF NUCLEAR-LOCALIZED PROTEIN"/>
    <property type="match status" value="1"/>
</dbReference>
<gene>
    <name evidence="7" type="ORF">Acr_28g0013340</name>
</gene>
<accession>A0A7J0HC56</accession>
<dbReference type="GO" id="GO:0003700">
    <property type="term" value="F:DNA-binding transcription factor activity"/>
    <property type="evidence" value="ECO:0007669"/>
    <property type="project" value="TreeGrafter"/>
</dbReference>
<feature type="region of interest" description="Disordered" evidence="5">
    <location>
        <begin position="1"/>
        <end position="73"/>
    </location>
</feature>
<dbReference type="PROSITE" id="PS51742">
    <property type="entry name" value="PPC"/>
    <property type="match status" value="1"/>
</dbReference>